<keyword evidence="2" id="KW-0238">DNA-binding</keyword>
<gene>
    <name evidence="7" type="ORF">SAMN05660413_03256</name>
</gene>
<evidence type="ECO:0000256" key="1">
    <source>
        <dbReference type="ARBA" id="ARBA00023015"/>
    </source>
</evidence>
<evidence type="ECO:0000256" key="5">
    <source>
        <dbReference type="SAM" id="Phobius"/>
    </source>
</evidence>
<dbReference type="CDD" id="cd06170">
    <property type="entry name" value="LuxR_C_like"/>
    <property type="match status" value="1"/>
</dbReference>
<dbReference type="STRING" id="287099.SAMN05660413_03256"/>
<proteinExistence type="predicted"/>
<feature type="coiled-coil region" evidence="4">
    <location>
        <begin position="38"/>
        <end position="65"/>
    </location>
</feature>
<keyword evidence="5" id="KW-1133">Transmembrane helix</keyword>
<dbReference type="OrthoDB" id="9807565at2"/>
<keyword evidence="5" id="KW-0812">Transmembrane</keyword>
<accession>A0A1I5DAV6</accession>
<dbReference type="InterPro" id="IPR000792">
    <property type="entry name" value="Tscrpt_reg_LuxR_C"/>
</dbReference>
<evidence type="ECO:0000259" key="6">
    <source>
        <dbReference type="PROSITE" id="PS50043"/>
    </source>
</evidence>
<dbReference type="SUPFAM" id="SSF46894">
    <property type="entry name" value="C-terminal effector domain of the bipartite response regulators"/>
    <property type="match status" value="1"/>
</dbReference>
<dbReference type="PRINTS" id="PR00038">
    <property type="entry name" value="HTHLUXR"/>
</dbReference>
<dbReference type="Pfam" id="PF00196">
    <property type="entry name" value="GerE"/>
    <property type="match status" value="1"/>
</dbReference>
<name>A0A1I5DAV6_9FLAO</name>
<protein>
    <submittedName>
        <fullName evidence="7">Regulatory protein, luxR family</fullName>
    </submittedName>
</protein>
<evidence type="ECO:0000256" key="3">
    <source>
        <dbReference type="ARBA" id="ARBA00023163"/>
    </source>
</evidence>
<evidence type="ECO:0000256" key="4">
    <source>
        <dbReference type="SAM" id="Coils"/>
    </source>
</evidence>
<organism evidence="7 8">
    <name type="scientific">Salegentibacter flavus</name>
    <dbReference type="NCBI Taxonomy" id="287099"/>
    <lineage>
        <taxon>Bacteria</taxon>
        <taxon>Pseudomonadati</taxon>
        <taxon>Bacteroidota</taxon>
        <taxon>Flavobacteriia</taxon>
        <taxon>Flavobacteriales</taxon>
        <taxon>Flavobacteriaceae</taxon>
        <taxon>Salegentibacter</taxon>
    </lineage>
</organism>
<keyword evidence="5" id="KW-0472">Membrane</keyword>
<dbReference type="Gene3D" id="1.10.10.10">
    <property type="entry name" value="Winged helix-like DNA-binding domain superfamily/Winged helix DNA-binding domain"/>
    <property type="match status" value="1"/>
</dbReference>
<dbReference type="GO" id="GO:0006355">
    <property type="term" value="P:regulation of DNA-templated transcription"/>
    <property type="evidence" value="ECO:0007669"/>
    <property type="project" value="InterPro"/>
</dbReference>
<dbReference type="InterPro" id="IPR036388">
    <property type="entry name" value="WH-like_DNA-bd_sf"/>
</dbReference>
<reference evidence="7 8" key="1">
    <citation type="submission" date="2016-10" db="EMBL/GenBank/DDBJ databases">
        <authorList>
            <person name="de Groot N.N."/>
        </authorList>
    </citation>
    <scope>NUCLEOTIDE SEQUENCE [LARGE SCALE GENOMIC DNA]</scope>
    <source>
        <strain evidence="7 8">DSM 17794</strain>
    </source>
</reference>
<dbReference type="GO" id="GO:0003677">
    <property type="term" value="F:DNA binding"/>
    <property type="evidence" value="ECO:0007669"/>
    <property type="project" value="UniProtKB-KW"/>
</dbReference>
<feature type="transmembrane region" description="Helical" evidence="5">
    <location>
        <begin position="180"/>
        <end position="198"/>
    </location>
</feature>
<keyword evidence="4" id="KW-0175">Coiled coil</keyword>
<dbReference type="AlphaFoldDB" id="A0A1I5DAV6"/>
<dbReference type="PANTHER" id="PTHR44688:SF16">
    <property type="entry name" value="DNA-BINDING TRANSCRIPTIONAL ACTIVATOR DEVR_DOSR"/>
    <property type="match status" value="1"/>
</dbReference>
<keyword evidence="8" id="KW-1185">Reference proteome</keyword>
<dbReference type="EMBL" id="FOVL01000032">
    <property type="protein sequence ID" value="SFN96340.1"/>
    <property type="molecule type" value="Genomic_DNA"/>
</dbReference>
<dbReference type="SMART" id="SM00421">
    <property type="entry name" value="HTH_LUXR"/>
    <property type="match status" value="1"/>
</dbReference>
<dbReference type="PROSITE" id="PS00622">
    <property type="entry name" value="HTH_LUXR_1"/>
    <property type="match status" value="1"/>
</dbReference>
<keyword evidence="1" id="KW-0805">Transcription regulation</keyword>
<evidence type="ECO:0000313" key="8">
    <source>
        <dbReference type="Proteomes" id="UP000199153"/>
    </source>
</evidence>
<sequence length="264" mass="30502">MKIFKISPFIILSTILLSMKGYCKPLDSSEHFLQKEEKSIAREEKQALEDTLRNFEESILNGETKSENKVWGSNAEKAWLDYRLFEIDLRADYDAENYLAQTKAYLKDSTQILIVKLKGLETLDRKGLLVKDIIQNEEYYLALLDEFEQSELPSRTYLYFENKIRKVSLEQANEKYQTSLILNFVGLIAIGGLTFGYFKNKKEKPSYPPLSNQEKKVKNLIQDGKTNKEIAEVLFISLSTVKTHTSNIYSKLGVKNRKELQANS</sequence>
<evidence type="ECO:0000313" key="7">
    <source>
        <dbReference type="EMBL" id="SFN96340.1"/>
    </source>
</evidence>
<dbReference type="PROSITE" id="PS50043">
    <property type="entry name" value="HTH_LUXR_2"/>
    <property type="match status" value="1"/>
</dbReference>
<keyword evidence="3" id="KW-0804">Transcription</keyword>
<evidence type="ECO:0000256" key="2">
    <source>
        <dbReference type="ARBA" id="ARBA00023125"/>
    </source>
</evidence>
<feature type="domain" description="HTH luxR-type" evidence="6">
    <location>
        <begin position="203"/>
        <end position="264"/>
    </location>
</feature>
<dbReference type="Proteomes" id="UP000199153">
    <property type="component" value="Unassembled WGS sequence"/>
</dbReference>
<dbReference type="PANTHER" id="PTHR44688">
    <property type="entry name" value="DNA-BINDING TRANSCRIPTIONAL ACTIVATOR DEVR_DOSR"/>
    <property type="match status" value="1"/>
</dbReference>
<dbReference type="InterPro" id="IPR016032">
    <property type="entry name" value="Sig_transdc_resp-reg_C-effctor"/>
</dbReference>